<keyword evidence="3" id="KW-1185">Reference proteome</keyword>
<evidence type="ECO:0000313" key="2">
    <source>
        <dbReference type="EMBL" id="GBP18482.1"/>
    </source>
</evidence>
<feature type="region of interest" description="Disordered" evidence="1">
    <location>
        <begin position="65"/>
        <end position="95"/>
    </location>
</feature>
<accession>A0A4C1TWS7</accession>
<sequence length="95" mass="11144">MFLPPRNLRRHSISEQKPTAVLMLRENNTAASLCIECNTVIYDFELVKNILKSIEQVKGKKYCPRKIENNNDRPESRSIERRERPVTSARPLYMP</sequence>
<dbReference type="AlphaFoldDB" id="A0A4C1TWS7"/>
<dbReference type="EMBL" id="BGZK01000097">
    <property type="protein sequence ID" value="GBP18482.1"/>
    <property type="molecule type" value="Genomic_DNA"/>
</dbReference>
<gene>
    <name evidence="2" type="ORF">EVAR_93887_1</name>
</gene>
<comment type="caution">
    <text evidence="2">The sequence shown here is derived from an EMBL/GenBank/DDBJ whole genome shotgun (WGS) entry which is preliminary data.</text>
</comment>
<dbReference type="Proteomes" id="UP000299102">
    <property type="component" value="Unassembled WGS sequence"/>
</dbReference>
<protein>
    <submittedName>
        <fullName evidence="2">Uncharacterized protein</fullName>
    </submittedName>
</protein>
<proteinExistence type="predicted"/>
<organism evidence="2 3">
    <name type="scientific">Eumeta variegata</name>
    <name type="common">Bagworm moth</name>
    <name type="synonym">Eumeta japonica</name>
    <dbReference type="NCBI Taxonomy" id="151549"/>
    <lineage>
        <taxon>Eukaryota</taxon>
        <taxon>Metazoa</taxon>
        <taxon>Ecdysozoa</taxon>
        <taxon>Arthropoda</taxon>
        <taxon>Hexapoda</taxon>
        <taxon>Insecta</taxon>
        <taxon>Pterygota</taxon>
        <taxon>Neoptera</taxon>
        <taxon>Endopterygota</taxon>
        <taxon>Lepidoptera</taxon>
        <taxon>Glossata</taxon>
        <taxon>Ditrysia</taxon>
        <taxon>Tineoidea</taxon>
        <taxon>Psychidae</taxon>
        <taxon>Oiketicinae</taxon>
        <taxon>Eumeta</taxon>
    </lineage>
</organism>
<evidence type="ECO:0000256" key="1">
    <source>
        <dbReference type="SAM" id="MobiDB-lite"/>
    </source>
</evidence>
<name>A0A4C1TWS7_EUMVA</name>
<feature type="compositionally biased region" description="Basic and acidic residues" evidence="1">
    <location>
        <begin position="65"/>
        <end position="85"/>
    </location>
</feature>
<reference evidence="2 3" key="1">
    <citation type="journal article" date="2019" name="Commun. Biol.">
        <title>The bagworm genome reveals a unique fibroin gene that provides high tensile strength.</title>
        <authorList>
            <person name="Kono N."/>
            <person name="Nakamura H."/>
            <person name="Ohtoshi R."/>
            <person name="Tomita M."/>
            <person name="Numata K."/>
            <person name="Arakawa K."/>
        </authorList>
    </citation>
    <scope>NUCLEOTIDE SEQUENCE [LARGE SCALE GENOMIC DNA]</scope>
</reference>
<evidence type="ECO:0000313" key="3">
    <source>
        <dbReference type="Proteomes" id="UP000299102"/>
    </source>
</evidence>